<organism evidence="1 2">
    <name type="scientific">Phytophthora nicotianae P1569</name>
    <dbReference type="NCBI Taxonomy" id="1317065"/>
    <lineage>
        <taxon>Eukaryota</taxon>
        <taxon>Sar</taxon>
        <taxon>Stramenopiles</taxon>
        <taxon>Oomycota</taxon>
        <taxon>Peronosporomycetes</taxon>
        <taxon>Peronosporales</taxon>
        <taxon>Peronosporaceae</taxon>
        <taxon>Phytophthora</taxon>
    </lineage>
</organism>
<sequence>MLASCEAALRSSLSGATLNVDKSTNIQPFAAGARRVLRNSNAQAYNDDGEEERGDNAKFRQGLENLMSHFSSWKDKGPTEVAALIENLARAEGKSEVHLRKLYQWFKDNGENFPAYMESLKHHSESVKKSN</sequence>
<gene>
    <name evidence="1" type="ORF">F443_07170</name>
</gene>
<comment type="caution">
    <text evidence="1">The sequence shown here is derived from an EMBL/GenBank/DDBJ whole genome shotgun (WGS) entry which is preliminary data.</text>
</comment>
<reference evidence="1 2" key="1">
    <citation type="submission" date="2013-11" db="EMBL/GenBank/DDBJ databases">
        <title>The Genome Sequence of Phytophthora parasitica P1569.</title>
        <authorList>
            <consortium name="The Broad Institute Genomics Platform"/>
            <person name="Russ C."/>
            <person name="Tyler B."/>
            <person name="Panabieres F."/>
            <person name="Shan W."/>
            <person name="Tripathy S."/>
            <person name="Grunwald N."/>
            <person name="Machado M."/>
            <person name="Johnson C.S."/>
            <person name="Arredondo F."/>
            <person name="Hong C."/>
            <person name="Coffey M."/>
            <person name="Young S.K."/>
            <person name="Zeng Q."/>
            <person name="Gargeya S."/>
            <person name="Fitzgerald M."/>
            <person name="Abouelleil A."/>
            <person name="Alvarado L."/>
            <person name="Chapman S.B."/>
            <person name="Gainer-Dewar J."/>
            <person name="Goldberg J."/>
            <person name="Griggs A."/>
            <person name="Gujja S."/>
            <person name="Hansen M."/>
            <person name="Howarth C."/>
            <person name="Imamovic A."/>
            <person name="Ireland A."/>
            <person name="Larimer J."/>
            <person name="McCowan C."/>
            <person name="Murphy C."/>
            <person name="Pearson M."/>
            <person name="Poon T.W."/>
            <person name="Priest M."/>
            <person name="Roberts A."/>
            <person name="Saif S."/>
            <person name="Shea T."/>
            <person name="Sykes S."/>
            <person name="Wortman J."/>
            <person name="Nusbaum C."/>
            <person name="Birren B."/>
        </authorList>
    </citation>
    <scope>NUCLEOTIDE SEQUENCE [LARGE SCALE GENOMIC DNA]</scope>
    <source>
        <strain evidence="1 2">P1569</strain>
    </source>
</reference>
<dbReference type="HOGENOM" id="CLU_1931696_0_0_1"/>
<protein>
    <submittedName>
        <fullName evidence="1">Uncharacterized protein</fullName>
    </submittedName>
</protein>
<keyword evidence="2" id="KW-1185">Reference proteome</keyword>
<dbReference type="Proteomes" id="UP000018721">
    <property type="component" value="Unassembled WGS sequence"/>
</dbReference>
<evidence type="ECO:0000313" key="1">
    <source>
        <dbReference type="EMBL" id="ETI48846.1"/>
    </source>
</evidence>
<dbReference type="EMBL" id="ANIZ01001191">
    <property type="protein sequence ID" value="ETI48846.1"/>
    <property type="molecule type" value="Genomic_DNA"/>
</dbReference>
<accession>V9FCK5</accession>
<dbReference type="AlphaFoldDB" id="V9FCK5"/>
<evidence type="ECO:0000313" key="2">
    <source>
        <dbReference type="Proteomes" id="UP000018721"/>
    </source>
</evidence>
<name>V9FCK5_PHYNI</name>
<proteinExistence type="predicted"/>